<accession>A0A9D4RPN3</accession>
<evidence type="ECO:0000259" key="3">
    <source>
        <dbReference type="Pfam" id="PF13359"/>
    </source>
</evidence>
<organism evidence="4 5">
    <name type="scientific">Dreissena polymorpha</name>
    <name type="common">Zebra mussel</name>
    <name type="synonym">Mytilus polymorpha</name>
    <dbReference type="NCBI Taxonomy" id="45954"/>
    <lineage>
        <taxon>Eukaryota</taxon>
        <taxon>Metazoa</taxon>
        <taxon>Spiralia</taxon>
        <taxon>Lophotrochozoa</taxon>
        <taxon>Mollusca</taxon>
        <taxon>Bivalvia</taxon>
        <taxon>Autobranchia</taxon>
        <taxon>Heteroconchia</taxon>
        <taxon>Euheterodonta</taxon>
        <taxon>Imparidentia</taxon>
        <taxon>Neoheterodontei</taxon>
        <taxon>Myida</taxon>
        <taxon>Dreissenoidea</taxon>
        <taxon>Dreissenidae</taxon>
        <taxon>Dreissena</taxon>
    </lineage>
</organism>
<reference evidence="4" key="1">
    <citation type="journal article" date="2019" name="bioRxiv">
        <title>The Genome of the Zebra Mussel, Dreissena polymorpha: A Resource for Invasive Species Research.</title>
        <authorList>
            <person name="McCartney M.A."/>
            <person name="Auch B."/>
            <person name="Kono T."/>
            <person name="Mallez S."/>
            <person name="Zhang Y."/>
            <person name="Obille A."/>
            <person name="Becker A."/>
            <person name="Abrahante J.E."/>
            <person name="Garbe J."/>
            <person name="Badalamenti J.P."/>
            <person name="Herman A."/>
            <person name="Mangelson H."/>
            <person name="Liachko I."/>
            <person name="Sullivan S."/>
            <person name="Sone E.D."/>
            <person name="Koren S."/>
            <person name="Silverstein K.A.T."/>
            <person name="Beckman K.B."/>
            <person name="Gohl D.M."/>
        </authorList>
    </citation>
    <scope>NUCLEOTIDE SEQUENCE</scope>
    <source>
        <strain evidence="4">Duluth1</strain>
        <tissue evidence="4">Whole animal</tissue>
    </source>
</reference>
<evidence type="ECO:0000313" key="5">
    <source>
        <dbReference type="Proteomes" id="UP000828390"/>
    </source>
</evidence>
<feature type="domain" description="DDE Tnp4" evidence="3">
    <location>
        <begin position="71"/>
        <end position="207"/>
    </location>
</feature>
<comment type="cofactor">
    <cofactor evidence="1">
        <name>a divalent metal cation</name>
        <dbReference type="ChEBI" id="CHEBI:60240"/>
    </cofactor>
</comment>
<dbReference type="EMBL" id="JAIWYP010000002">
    <property type="protein sequence ID" value="KAH3874035.1"/>
    <property type="molecule type" value="Genomic_DNA"/>
</dbReference>
<comment type="caution">
    <text evidence="4">The sequence shown here is derived from an EMBL/GenBank/DDBJ whole genome shotgun (WGS) entry which is preliminary data.</text>
</comment>
<gene>
    <name evidence="4" type="ORF">DPMN_037276</name>
</gene>
<sequence length="226" mass="25471">MSNRLLSTIFGTTKSSIRRAVSTVRHAFMRGFVPLYLGIDSVTRESLINEHTKPLAKKLFGNQEERLILILDGTYIYINKSNNFQFQRRSFSLHKGRPLVKPMVVVTTTGHFLTIVGPYMSDSKNNDAAILNHMLKTNIDDIRGLLREGDVFVVDRGFRDALPLLKDLGINAEMPAIMQKGEKQLTTGEANASRLVTKVSITLTSYILILNYSCRKARNFLTIKHG</sequence>
<dbReference type="Proteomes" id="UP000828390">
    <property type="component" value="Unassembled WGS sequence"/>
</dbReference>
<dbReference type="GO" id="GO:0046872">
    <property type="term" value="F:metal ion binding"/>
    <property type="evidence" value="ECO:0007669"/>
    <property type="project" value="UniProtKB-KW"/>
</dbReference>
<dbReference type="AlphaFoldDB" id="A0A9D4RPN3"/>
<reference evidence="4" key="2">
    <citation type="submission" date="2020-11" db="EMBL/GenBank/DDBJ databases">
        <authorList>
            <person name="McCartney M.A."/>
            <person name="Auch B."/>
            <person name="Kono T."/>
            <person name="Mallez S."/>
            <person name="Becker A."/>
            <person name="Gohl D.M."/>
            <person name="Silverstein K.A.T."/>
            <person name="Koren S."/>
            <person name="Bechman K.B."/>
            <person name="Herman A."/>
            <person name="Abrahante J.E."/>
            <person name="Garbe J."/>
        </authorList>
    </citation>
    <scope>NUCLEOTIDE SEQUENCE</scope>
    <source>
        <strain evidence="4">Duluth1</strain>
        <tissue evidence="4">Whole animal</tissue>
    </source>
</reference>
<dbReference type="Pfam" id="PF13359">
    <property type="entry name" value="DDE_Tnp_4"/>
    <property type="match status" value="1"/>
</dbReference>
<keyword evidence="2" id="KW-0479">Metal-binding</keyword>
<keyword evidence="5" id="KW-1185">Reference proteome</keyword>
<evidence type="ECO:0000256" key="2">
    <source>
        <dbReference type="ARBA" id="ARBA00022723"/>
    </source>
</evidence>
<name>A0A9D4RPN3_DREPO</name>
<dbReference type="InterPro" id="IPR027806">
    <property type="entry name" value="HARBI1_dom"/>
</dbReference>
<evidence type="ECO:0000313" key="4">
    <source>
        <dbReference type="EMBL" id="KAH3874035.1"/>
    </source>
</evidence>
<proteinExistence type="predicted"/>
<protein>
    <recommendedName>
        <fullName evidence="3">DDE Tnp4 domain-containing protein</fullName>
    </recommendedName>
</protein>
<evidence type="ECO:0000256" key="1">
    <source>
        <dbReference type="ARBA" id="ARBA00001968"/>
    </source>
</evidence>